<evidence type="ECO:0000313" key="1">
    <source>
        <dbReference type="EMBL" id="KZP02371.1"/>
    </source>
</evidence>
<dbReference type="InterPro" id="IPR011010">
    <property type="entry name" value="DNA_brk_join_enz"/>
</dbReference>
<reference evidence="1 2" key="1">
    <citation type="journal article" date="2016" name="Mol. Biol. Evol.">
        <title>Comparative Genomics of Early-Diverging Mushroom-Forming Fungi Provides Insights into the Origins of Lignocellulose Decay Capabilities.</title>
        <authorList>
            <person name="Nagy L.G."/>
            <person name="Riley R."/>
            <person name="Tritt A."/>
            <person name="Adam C."/>
            <person name="Daum C."/>
            <person name="Floudas D."/>
            <person name="Sun H."/>
            <person name="Yadav J.S."/>
            <person name="Pangilinan J."/>
            <person name="Larsson K.H."/>
            <person name="Matsuura K."/>
            <person name="Barry K."/>
            <person name="Labutti K."/>
            <person name="Kuo R."/>
            <person name="Ohm R.A."/>
            <person name="Bhattacharya S.S."/>
            <person name="Shirouzu T."/>
            <person name="Yoshinaga Y."/>
            <person name="Martin F.M."/>
            <person name="Grigoriev I.V."/>
            <person name="Hibbett D.S."/>
        </authorList>
    </citation>
    <scope>NUCLEOTIDE SEQUENCE [LARGE SCALE GENOMIC DNA]</scope>
    <source>
        <strain evidence="1 2">CBS 109695</strain>
    </source>
</reference>
<dbReference type="SUPFAM" id="SSF56349">
    <property type="entry name" value="DNA breaking-rejoining enzymes"/>
    <property type="match status" value="1"/>
</dbReference>
<sequence>GHHYHIYPQPNLPSADLYNQILDWLDCYELLTDNYIFPLLHINGVIEPHQMITSDMAQKIITDSATAAGLPAAYLFMTHCFRRGGAQYRFMFAPIGE</sequence>
<evidence type="ECO:0000313" key="2">
    <source>
        <dbReference type="Proteomes" id="UP000076532"/>
    </source>
</evidence>
<gene>
    <name evidence="1" type="ORF">FIBSPDRAFT_770814</name>
</gene>
<name>A0A167SYD5_9AGAM</name>
<dbReference type="OrthoDB" id="164951at2759"/>
<organism evidence="1 2">
    <name type="scientific">Athelia psychrophila</name>
    <dbReference type="NCBI Taxonomy" id="1759441"/>
    <lineage>
        <taxon>Eukaryota</taxon>
        <taxon>Fungi</taxon>
        <taxon>Dikarya</taxon>
        <taxon>Basidiomycota</taxon>
        <taxon>Agaricomycotina</taxon>
        <taxon>Agaricomycetes</taxon>
        <taxon>Agaricomycetidae</taxon>
        <taxon>Atheliales</taxon>
        <taxon>Atheliaceae</taxon>
        <taxon>Athelia</taxon>
    </lineage>
</organism>
<dbReference type="GO" id="GO:0003677">
    <property type="term" value="F:DNA binding"/>
    <property type="evidence" value="ECO:0007669"/>
    <property type="project" value="InterPro"/>
</dbReference>
<accession>A0A167SYD5</accession>
<proteinExistence type="predicted"/>
<protein>
    <submittedName>
        <fullName evidence="1">Uncharacterized protein</fullName>
    </submittedName>
</protein>
<dbReference type="EMBL" id="KV418646">
    <property type="protein sequence ID" value="KZP02371.1"/>
    <property type="molecule type" value="Genomic_DNA"/>
</dbReference>
<feature type="non-terminal residue" evidence="1">
    <location>
        <position position="1"/>
    </location>
</feature>
<dbReference type="Proteomes" id="UP000076532">
    <property type="component" value="Unassembled WGS sequence"/>
</dbReference>
<keyword evidence="2" id="KW-1185">Reference proteome</keyword>
<dbReference type="AlphaFoldDB" id="A0A167SYD5"/>
<dbReference type="STRING" id="436010.A0A167SYD5"/>